<name>A0A6I2MG05_9BACI</name>
<dbReference type="RefSeq" id="WP_070876497.1">
    <property type="nucleotide sequence ID" value="NZ_CAJGAA010000003.1"/>
</dbReference>
<dbReference type="SUPFAM" id="SSF89550">
    <property type="entry name" value="PHP domain-like"/>
    <property type="match status" value="1"/>
</dbReference>
<evidence type="ECO:0000256" key="7">
    <source>
        <dbReference type="ARBA" id="ARBA00049158"/>
    </source>
</evidence>
<comment type="pathway">
    <text evidence="1 8">Amino-acid biosynthesis; L-histidine biosynthesis; L-histidine from 5-phospho-alpha-D-ribose 1-diphosphate: step 8/9.</text>
</comment>
<dbReference type="EC" id="3.1.3.15" evidence="3 8"/>
<dbReference type="NCBIfam" id="TIGR01856">
    <property type="entry name" value="hisJ_fam"/>
    <property type="match status" value="1"/>
</dbReference>
<dbReference type="Pfam" id="PF13263">
    <property type="entry name" value="PHP_C"/>
    <property type="match status" value="1"/>
</dbReference>
<dbReference type="Proteomes" id="UP000441585">
    <property type="component" value="Unassembled WGS sequence"/>
</dbReference>
<dbReference type="Pfam" id="PF02811">
    <property type="entry name" value="PHP"/>
    <property type="match status" value="1"/>
</dbReference>
<dbReference type="InterPro" id="IPR016195">
    <property type="entry name" value="Pol/histidinol_Pase-like"/>
</dbReference>
<evidence type="ECO:0000313" key="10">
    <source>
        <dbReference type="EMBL" id="MRX55371.1"/>
    </source>
</evidence>
<dbReference type="GO" id="GO:0004401">
    <property type="term" value="F:histidinol-phosphatase activity"/>
    <property type="evidence" value="ECO:0007669"/>
    <property type="project" value="UniProtKB-UniRule"/>
</dbReference>
<organism evidence="10 11">
    <name type="scientific">Metabacillus idriensis</name>
    <dbReference type="NCBI Taxonomy" id="324768"/>
    <lineage>
        <taxon>Bacteria</taxon>
        <taxon>Bacillati</taxon>
        <taxon>Bacillota</taxon>
        <taxon>Bacilli</taxon>
        <taxon>Bacillales</taxon>
        <taxon>Bacillaceae</taxon>
        <taxon>Metabacillus</taxon>
    </lineage>
</organism>
<evidence type="ECO:0000256" key="8">
    <source>
        <dbReference type="RuleBase" id="RU366003"/>
    </source>
</evidence>
<dbReference type="GO" id="GO:0005737">
    <property type="term" value="C:cytoplasm"/>
    <property type="evidence" value="ECO:0007669"/>
    <property type="project" value="TreeGrafter"/>
</dbReference>
<comment type="catalytic activity">
    <reaction evidence="7 8">
        <text>L-histidinol phosphate + H2O = L-histidinol + phosphate</text>
        <dbReference type="Rhea" id="RHEA:14465"/>
        <dbReference type="ChEBI" id="CHEBI:15377"/>
        <dbReference type="ChEBI" id="CHEBI:43474"/>
        <dbReference type="ChEBI" id="CHEBI:57699"/>
        <dbReference type="ChEBI" id="CHEBI:57980"/>
        <dbReference type="EC" id="3.1.3.15"/>
    </reaction>
</comment>
<gene>
    <name evidence="10" type="primary">hisJ</name>
    <name evidence="10" type="ORF">GJU41_15520</name>
</gene>
<keyword evidence="6 8" id="KW-0368">Histidine biosynthesis</keyword>
<evidence type="ECO:0000256" key="2">
    <source>
        <dbReference type="ARBA" id="ARBA00009152"/>
    </source>
</evidence>
<feature type="domain" description="PHP" evidence="9">
    <location>
        <begin position="5"/>
        <end position="214"/>
    </location>
</feature>
<dbReference type="EMBL" id="WKKF01000004">
    <property type="protein sequence ID" value="MRX55371.1"/>
    <property type="molecule type" value="Genomic_DNA"/>
</dbReference>
<dbReference type="CDD" id="cd12110">
    <property type="entry name" value="PHP_HisPPase_Hisj_like"/>
    <property type="match status" value="1"/>
</dbReference>
<sequence>MRKKDGHVHTPFCPHGSADSFEMYIGKALKMGLEELTFTEHAPLPADFSDPVPDSDSAMNMRLLNDYISQLLKVKEKYSNDIKINLGFEIDYIEGFEHETESFLSEYGQYIDDAVLSVHFLKLNGQYYCADFHESTFLQMMEAAGGLKSLHIKYYETMLAAVKSNLGPHKPKRLGHLTLINKFQKRFPADFNIKDMQHDLLHAVKEQNMELDFNVAGLRKDLCGAIYLDPWMISEAKKQNIPLIYGSDAHSAKDVGAHYSLFEEALL</sequence>
<dbReference type="UniPathway" id="UPA00031">
    <property type="reaction ID" value="UER00013"/>
</dbReference>
<evidence type="ECO:0000256" key="3">
    <source>
        <dbReference type="ARBA" id="ARBA00013085"/>
    </source>
</evidence>
<dbReference type="InterPro" id="IPR004013">
    <property type="entry name" value="PHP_dom"/>
</dbReference>
<evidence type="ECO:0000259" key="9">
    <source>
        <dbReference type="Pfam" id="PF02811"/>
    </source>
</evidence>
<dbReference type="AlphaFoldDB" id="A0A6I2MG05"/>
<keyword evidence="4 8" id="KW-0028">Amino-acid biosynthesis</keyword>
<evidence type="ECO:0000313" key="11">
    <source>
        <dbReference type="Proteomes" id="UP000441585"/>
    </source>
</evidence>
<evidence type="ECO:0000256" key="4">
    <source>
        <dbReference type="ARBA" id="ARBA00022605"/>
    </source>
</evidence>
<dbReference type="GO" id="GO:0000105">
    <property type="term" value="P:L-histidine biosynthetic process"/>
    <property type="evidence" value="ECO:0007669"/>
    <property type="project" value="UniProtKB-UniRule"/>
</dbReference>
<comment type="caution">
    <text evidence="10">The sequence shown here is derived from an EMBL/GenBank/DDBJ whole genome shotgun (WGS) entry which is preliminary data.</text>
</comment>
<reference evidence="10 11" key="1">
    <citation type="submission" date="2019-11" db="EMBL/GenBank/DDBJ databases">
        <title>Bacillus idriensis genome.</title>
        <authorList>
            <person name="Konopka E.N."/>
            <person name="Newman J.D."/>
        </authorList>
    </citation>
    <scope>NUCLEOTIDE SEQUENCE [LARGE SCALE GENOMIC DNA]</scope>
    <source>
        <strain evidence="10 11">DSM 19097</strain>
    </source>
</reference>
<dbReference type="PANTHER" id="PTHR21039">
    <property type="entry name" value="HISTIDINOL PHOSPHATASE-RELATED"/>
    <property type="match status" value="1"/>
</dbReference>
<keyword evidence="11" id="KW-1185">Reference proteome</keyword>
<evidence type="ECO:0000256" key="6">
    <source>
        <dbReference type="ARBA" id="ARBA00023102"/>
    </source>
</evidence>
<accession>A0A6I2MG05</accession>
<evidence type="ECO:0000256" key="1">
    <source>
        <dbReference type="ARBA" id="ARBA00004970"/>
    </source>
</evidence>
<protein>
    <recommendedName>
        <fullName evidence="3 8">Histidinol-phosphatase</fullName>
        <shortName evidence="8">HolPase</shortName>
        <ecNumber evidence="3 8">3.1.3.15</ecNumber>
    </recommendedName>
</protein>
<evidence type="ECO:0000256" key="5">
    <source>
        <dbReference type="ARBA" id="ARBA00022801"/>
    </source>
</evidence>
<proteinExistence type="inferred from homology"/>
<dbReference type="Gene3D" id="3.20.20.140">
    <property type="entry name" value="Metal-dependent hydrolases"/>
    <property type="match status" value="1"/>
</dbReference>
<comment type="similarity">
    <text evidence="2 8">Belongs to the PHP hydrolase family. HisK subfamily.</text>
</comment>
<dbReference type="PANTHER" id="PTHR21039:SF0">
    <property type="entry name" value="HISTIDINOL-PHOSPHATASE"/>
    <property type="match status" value="1"/>
</dbReference>
<keyword evidence="5 8" id="KW-0378">Hydrolase</keyword>
<dbReference type="InterPro" id="IPR010140">
    <property type="entry name" value="Histidinol_P_phosphatase_HisJ"/>
</dbReference>
<dbReference type="NCBIfam" id="NF005996">
    <property type="entry name" value="PRK08123.1"/>
    <property type="match status" value="1"/>
</dbReference>